<evidence type="ECO:0000313" key="2">
    <source>
        <dbReference type="EMBL" id="QGT82962.1"/>
    </source>
</evidence>
<name>A0AAE6UMS2_9PSED</name>
<proteinExistence type="predicted"/>
<reference evidence="2 3" key="1">
    <citation type="submission" date="2019-11" db="EMBL/GenBank/DDBJ databases">
        <title>Complete genome sequence of Pseudomonas syringae pv. coronafaciens isolate B19001 originated in imported oat cereal.</title>
        <authorList>
            <person name="Kim S.M."/>
            <person name="Lee B.C."/>
            <person name="Seo S.J."/>
            <person name="Lee J.E."/>
            <person name="Choi N.J."/>
            <person name="Park J.H."/>
        </authorList>
    </citation>
    <scope>NUCLEOTIDE SEQUENCE [LARGE SCALE GENOMIC DNA]</scope>
    <source>
        <strain evidence="2 3">B19001</strain>
    </source>
</reference>
<protein>
    <submittedName>
        <fullName evidence="2">Uncharacterized protein</fullName>
    </submittedName>
</protein>
<gene>
    <name evidence="2" type="ORF">GMO17_18185</name>
</gene>
<dbReference type="AlphaFoldDB" id="A0AAE6UMS2"/>
<dbReference type="Proteomes" id="UP000423413">
    <property type="component" value="Chromosome"/>
</dbReference>
<organism evidence="2 3">
    <name type="scientific">Pseudomonas coronafaciens pv. coronafaciens</name>
    <dbReference type="NCBI Taxonomy" id="235275"/>
    <lineage>
        <taxon>Bacteria</taxon>
        <taxon>Pseudomonadati</taxon>
        <taxon>Pseudomonadota</taxon>
        <taxon>Gammaproteobacteria</taxon>
        <taxon>Pseudomonadales</taxon>
        <taxon>Pseudomonadaceae</taxon>
        <taxon>Pseudomonas</taxon>
        <taxon>Pseudomonas coronafaciens</taxon>
    </lineage>
</organism>
<sequence length="269" mass="29924">MDVARCTADGQNYTAHQFEQLDEATLGRYRRLLICPECDAAAFFRKASRSGQAACFGARPHGDGCSLVAYETVNRGAPGDDQEERINLGNRIEVDFDFGAQQANRPEPGEPVEPGRGGGRHVGGGGRRIAVRRQRLSRILRNLMLSDAFGNSDQLIAMADGEFRICDFFVKFEDANEDHMGEYRGYWGMLSDAREWQGDLWLNSGGRTSISIVVDDSIIDEFIERFRVRESEDLAGAYVLVFGTLHRSANGKRYIACHDIQFITASLAS</sequence>
<accession>A0AAE6UMS2</accession>
<feature type="compositionally biased region" description="Gly residues" evidence="1">
    <location>
        <begin position="115"/>
        <end position="125"/>
    </location>
</feature>
<dbReference type="RefSeq" id="WP_191892694.1">
    <property type="nucleotide sequence ID" value="NZ_CP046441.1"/>
</dbReference>
<dbReference type="EMBL" id="CP046441">
    <property type="protein sequence ID" value="QGT82962.1"/>
    <property type="molecule type" value="Genomic_DNA"/>
</dbReference>
<evidence type="ECO:0000313" key="3">
    <source>
        <dbReference type="Proteomes" id="UP000423413"/>
    </source>
</evidence>
<feature type="region of interest" description="Disordered" evidence="1">
    <location>
        <begin position="99"/>
        <end position="125"/>
    </location>
</feature>
<evidence type="ECO:0000256" key="1">
    <source>
        <dbReference type="SAM" id="MobiDB-lite"/>
    </source>
</evidence>